<evidence type="ECO:0000313" key="2">
    <source>
        <dbReference type="EMBL" id="KJR85940.1"/>
    </source>
</evidence>
<name>A0A0F2MAW3_SPOSC</name>
<feature type="compositionally biased region" description="Polar residues" evidence="1">
    <location>
        <begin position="86"/>
        <end position="100"/>
    </location>
</feature>
<protein>
    <submittedName>
        <fullName evidence="2">Uncharacterized protein</fullName>
    </submittedName>
</protein>
<accession>A0A0F2MAW3</accession>
<reference evidence="2 3" key="1">
    <citation type="journal article" date="2014" name="BMC Genomics">
        <title>Comparative genomics of the major fungal agents of human and animal Sporotrichosis: Sporothrix schenckii and Sporothrix brasiliensis.</title>
        <authorList>
            <person name="Teixeira M.M."/>
            <person name="de Almeida L.G."/>
            <person name="Kubitschek-Barreira P."/>
            <person name="Alves F.L."/>
            <person name="Kioshima E.S."/>
            <person name="Abadio A.K."/>
            <person name="Fernandes L."/>
            <person name="Derengowski L.S."/>
            <person name="Ferreira K.S."/>
            <person name="Souza R.C."/>
            <person name="Ruiz J.C."/>
            <person name="de Andrade N.C."/>
            <person name="Paes H.C."/>
            <person name="Nicola A.M."/>
            <person name="Albuquerque P."/>
            <person name="Gerber A.L."/>
            <person name="Martins V.P."/>
            <person name="Peconick L.D."/>
            <person name="Neto A.V."/>
            <person name="Chaucanez C.B."/>
            <person name="Silva P.A."/>
            <person name="Cunha O.L."/>
            <person name="de Oliveira F.F."/>
            <person name="dos Santos T.C."/>
            <person name="Barros A.L."/>
            <person name="Soares M.A."/>
            <person name="de Oliveira L.M."/>
            <person name="Marini M.M."/>
            <person name="Villalobos-Duno H."/>
            <person name="Cunha M.M."/>
            <person name="de Hoog S."/>
            <person name="da Silveira J.F."/>
            <person name="Henrissat B."/>
            <person name="Nino-Vega G.A."/>
            <person name="Cisalpino P.S."/>
            <person name="Mora-Montes H.M."/>
            <person name="Almeida S.R."/>
            <person name="Stajich J.E."/>
            <person name="Lopes-Bezerra L.M."/>
            <person name="Vasconcelos A.T."/>
            <person name="Felipe M.S."/>
        </authorList>
    </citation>
    <scope>NUCLEOTIDE SEQUENCE [LARGE SCALE GENOMIC DNA]</scope>
    <source>
        <strain evidence="2 3">1099-18</strain>
    </source>
</reference>
<dbReference type="GeneID" id="27671796"/>
<feature type="region of interest" description="Disordered" evidence="1">
    <location>
        <begin position="77"/>
        <end position="100"/>
    </location>
</feature>
<dbReference type="EMBL" id="AXCR01000007">
    <property type="protein sequence ID" value="KJR85940.1"/>
    <property type="molecule type" value="Genomic_DNA"/>
</dbReference>
<dbReference type="VEuPathDB" id="FungiDB:SPSK_09952"/>
<comment type="caution">
    <text evidence="2">The sequence shown here is derived from an EMBL/GenBank/DDBJ whole genome shotgun (WGS) entry which is preliminary data.</text>
</comment>
<reference evidence="2 3" key="2">
    <citation type="journal article" date="2015" name="Eukaryot. Cell">
        <title>Asexual propagation of a virulent clone complex in a human and feline outbreak of sporotrichosis.</title>
        <authorList>
            <person name="Teixeira Mde M."/>
            <person name="Rodrigues A.M."/>
            <person name="Tsui C.K."/>
            <person name="de Almeida L.G."/>
            <person name="Van Diepeningen A.D."/>
            <person name="van den Ende B.G."/>
            <person name="Fernandes G.F."/>
            <person name="Kano R."/>
            <person name="Hamelin R.C."/>
            <person name="Lopes-Bezerra L.M."/>
            <person name="Vasconcelos A.T."/>
            <person name="de Hoog S."/>
            <person name="de Camargo Z.P."/>
            <person name="Felipe M.S."/>
        </authorList>
    </citation>
    <scope>NUCLEOTIDE SEQUENCE [LARGE SCALE GENOMIC DNA]</scope>
    <source>
        <strain evidence="2 3">1099-18</strain>
    </source>
</reference>
<evidence type="ECO:0000256" key="1">
    <source>
        <dbReference type="SAM" id="MobiDB-lite"/>
    </source>
</evidence>
<gene>
    <name evidence="2" type="ORF">SPSK_09952</name>
</gene>
<dbReference type="Proteomes" id="UP000033710">
    <property type="component" value="Unassembled WGS sequence"/>
</dbReference>
<dbReference type="KEGG" id="ssck:SPSK_09952"/>
<sequence length="100" mass="11432">MAKYIENWEGLRWLFVDSLVKRGCCVSKELLIDGEMELSLWVQPAFLTTGWLIVDLFEARRQALGRDQGQGLQALEPRHNKVSLETRPNQASCPGRGQQF</sequence>
<dbReference type="AlphaFoldDB" id="A0A0F2MAW3"/>
<evidence type="ECO:0000313" key="3">
    <source>
        <dbReference type="Proteomes" id="UP000033710"/>
    </source>
</evidence>
<organism evidence="2 3">
    <name type="scientific">Sporothrix schenckii 1099-18</name>
    <dbReference type="NCBI Taxonomy" id="1397361"/>
    <lineage>
        <taxon>Eukaryota</taxon>
        <taxon>Fungi</taxon>
        <taxon>Dikarya</taxon>
        <taxon>Ascomycota</taxon>
        <taxon>Pezizomycotina</taxon>
        <taxon>Sordariomycetes</taxon>
        <taxon>Sordariomycetidae</taxon>
        <taxon>Ophiostomatales</taxon>
        <taxon>Ophiostomataceae</taxon>
        <taxon>Sporothrix</taxon>
    </lineage>
</organism>
<dbReference type="RefSeq" id="XP_016588616.1">
    <property type="nucleotide sequence ID" value="XM_016736519.1"/>
</dbReference>
<proteinExistence type="predicted"/>